<proteinExistence type="predicted"/>
<evidence type="ECO:0000313" key="3">
    <source>
        <dbReference type="Proteomes" id="UP000075883"/>
    </source>
</evidence>
<reference evidence="3" key="1">
    <citation type="submission" date="2013-09" db="EMBL/GenBank/DDBJ databases">
        <title>The Genome Sequence of Anopheles culicifacies species A.</title>
        <authorList>
            <consortium name="The Broad Institute Genomics Platform"/>
            <person name="Neafsey D.E."/>
            <person name="Besansky N."/>
            <person name="Howell P."/>
            <person name="Walton C."/>
            <person name="Young S.K."/>
            <person name="Zeng Q."/>
            <person name="Gargeya S."/>
            <person name="Fitzgerald M."/>
            <person name="Haas B."/>
            <person name="Abouelleil A."/>
            <person name="Allen A.W."/>
            <person name="Alvarado L."/>
            <person name="Arachchi H.M."/>
            <person name="Berlin A.M."/>
            <person name="Chapman S.B."/>
            <person name="Gainer-Dewar J."/>
            <person name="Goldberg J."/>
            <person name="Griggs A."/>
            <person name="Gujja S."/>
            <person name="Hansen M."/>
            <person name="Howarth C."/>
            <person name="Imamovic A."/>
            <person name="Ireland A."/>
            <person name="Larimer J."/>
            <person name="McCowan C."/>
            <person name="Murphy C."/>
            <person name="Pearson M."/>
            <person name="Poon T.W."/>
            <person name="Priest M."/>
            <person name="Roberts A."/>
            <person name="Saif S."/>
            <person name="Shea T."/>
            <person name="Sisk P."/>
            <person name="Sykes S."/>
            <person name="Wortman J."/>
            <person name="Nusbaum C."/>
            <person name="Birren B."/>
        </authorList>
    </citation>
    <scope>NUCLEOTIDE SEQUENCE [LARGE SCALE GENOMIC DNA]</scope>
    <source>
        <strain evidence="3">A-37</strain>
    </source>
</reference>
<keyword evidence="1" id="KW-0472">Membrane</keyword>
<feature type="transmembrane region" description="Helical" evidence="1">
    <location>
        <begin position="12"/>
        <end position="32"/>
    </location>
</feature>
<reference evidence="2" key="2">
    <citation type="submission" date="2020-05" db="UniProtKB">
        <authorList>
            <consortium name="EnsemblMetazoa"/>
        </authorList>
    </citation>
    <scope>IDENTIFICATION</scope>
    <source>
        <strain evidence="2">A-37</strain>
    </source>
</reference>
<evidence type="ECO:0000313" key="2">
    <source>
        <dbReference type="EnsemblMetazoa" id="ACUA005914-PA"/>
    </source>
</evidence>
<keyword evidence="3" id="KW-1185">Reference proteome</keyword>
<organism evidence="2 3">
    <name type="scientific">Anopheles culicifacies</name>
    <dbReference type="NCBI Taxonomy" id="139723"/>
    <lineage>
        <taxon>Eukaryota</taxon>
        <taxon>Metazoa</taxon>
        <taxon>Ecdysozoa</taxon>
        <taxon>Arthropoda</taxon>
        <taxon>Hexapoda</taxon>
        <taxon>Insecta</taxon>
        <taxon>Pterygota</taxon>
        <taxon>Neoptera</taxon>
        <taxon>Endopterygota</taxon>
        <taxon>Diptera</taxon>
        <taxon>Nematocera</taxon>
        <taxon>Culicoidea</taxon>
        <taxon>Culicidae</taxon>
        <taxon>Anophelinae</taxon>
        <taxon>Anopheles</taxon>
        <taxon>culicifacies species complex</taxon>
    </lineage>
</organism>
<evidence type="ECO:0000256" key="1">
    <source>
        <dbReference type="SAM" id="Phobius"/>
    </source>
</evidence>
<keyword evidence="1" id="KW-1133">Transmembrane helix</keyword>
<dbReference type="VEuPathDB" id="VectorBase:ACUA005914"/>
<feature type="transmembrane region" description="Helical" evidence="1">
    <location>
        <begin position="74"/>
        <end position="91"/>
    </location>
</feature>
<dbReference type="EMBL" id="AXCM01010205">
    <property type="status" value="NOT_ANNOTATED_CDS"/>
    <property type="molecule type" value="Genomic_DNA"/>
</dbReference>
<dbReference type="AlphaFoldDB" id="A0A182LZR9"/>
<feature type="transmembrane region" description="Helical" evidence="1">
    <location>
        <begin position="97"/>
        <end position="122"/>
    </location>
</feature>
<dbReference type="EnsemblMetazoa" id="ACUA005914-RA">
    <property type="protein sequence ID" value="ACUA005914-PA"/>
    <property type="gene ID" value="ACUA005914"/>
</dbReference>
<sequence>MDKYLRHFIKYQALMIVMFTLLMVIVVTPAMSEVNAHEIENLRFGGPVAIAFGITWAIAVFCLFIAIQKEDKRFIFPYVAVFGLDLSLLVLREFYLMIMHGIFVEILTIKILIAVLIVPYVFASLFALHRLFTVDPIESQRSEGFVRFDRNETTVVEEHHTNPASSATNNTTLPIVAYS</sequence>
<protein>
    <submittedName>
        <fullName evidence="2">Uncharacterized protein</fullName>
    </submittedName>
</protein>
<dbReference type="Proteomes" id="UP000075883">
    <property type="component" value="Unassembled WGS sequence"/>
</dbReference>
<accession>A0A182LZR9</accession>
<feature type="transmembrane region" description="Helical" evidence="1">
    <location>
        <begin position="44"/>
        <end position="67"/>
    </location>
</feature>
<name>A0A182LZR9_9DIPT</name>
<keyword evidence="1" id="KW-0812">Transmembrane</keyword>